<dbReference type="RefSeq" id="WP_267988682.1">
    <property type="nucleotide sequence ID" value="NZ_JAPJZI010000001.1"/>
</dbReference>
<feature type="transmembrane region" description="Helical" evidence="9">
    <location>
        <begin position="16"/>
        <end position="37"/>
    </location>
</feature>
<dbReference type="InterPro" id="IPR050739">
    <property type="entry name" value="MFP"/>
</dbReference>
<dbReference type="GO" id="GO:0005886">
    <property type="term" value="C:plasma membrane"/>
    <property type="evidence" value="ECO:0007669"/>
    <property type="project" value="UniProtKB-SubCell"/>
</dbReference>
<dbReference type="InterPro" id="IPR010129">
    <property type="entry name" value="T1SS_HlyD"/>
</dbReference>
<feature type="domain" description="AprE-like long alpha-helical hairpin" evidence="11">
    <location>
        <begin position="92"/>
        <end position="281"/>
    </location>
</feature>
<evidence type="ECO:0000256" key="4">
    <source>
        <dbReference type="ARBA" id="ARBA00022475"/>
    </source>
</evidence>
<evidence type="ECO:0000256" key="5">
    <source>
        <dbReference type="ARBA" id="ARBA00022519"/>
    </source>
</evidence>
<dbReference type="Proteomes" id="UP001151234">
    <property type="component" value="Unassembled WGS sequence"/>
</dbReference>
<sequence>MNDTDQTIAGSIRHHLWGAGLFLCVLLVFLFGSAAWMQIAGAVIAPGAIVVETNVKTIKHKEGGIVDEILVRNGDLVEAGDLLLRLDDAVTRANLAIVSKQIDELTATEARLLAERDDKEQIDFPDALARKAHDPEIARILDGQRRLIRARTAGLEGRIRQLEEQINQLGAQIDSLEIQITAKGEEIALIKTELEGLEGLLKEHYVSANRVLAVRRDRTRLSGEHGALMEERARAELAISERRVQILQLKEDARADVLRQLQETRSETARLSEQRVAAEDQLSRMDIRAPRSGYVHQLNIHTKGGFISPAEPILLIVPKEDSLIIETQVAPTDVDQLFTGQEATIRLPGLNQRTTPELKGEVLTVSAETSRDEVTGAAFFTARLKLQPGEEEKVSGNILLPGMPVEALITTDDRTILSYLVKPIQDQIARALREE</sequence>
<feature type="coiled-coil region" evidence="10">
    <location>
        <begin position="145"/>
        <end position="179"/>
    </location>
</feature>
<evidence type="ECO:0000256" key="6">
    <source>
        <dbReference type="ARBA" id="ARBA00022692"/>
    </source>
</evidence>
<keyword evidence="5 9" id="KW-0997">Cell inner membrane</keyword>
<organism evidence="13 14">
    <name type="scientific">Hoeflea prorocentri</name>
    <dbReference type="NCBI Taxonomy" id="1922333"/>
    <lineage>
        <taxon>Bacteria</taxon>
        <taxon>Pseudomonadati</taxon>
        <taxon>Pseudomonadota</taxon>
        <taxon>Alphaproteobacteria</taxon>
        <taxon>Hyphomicrobiales</taxon>
        <taxon>Rhizobiaceae</taxon>
        <taxon>Hoeflea</taxon>
    </lineage>
</organism>
<evidence type="ECO:0000256" key="9">
    <source>
        <dbReference type="RuleBase" id="RU365093"/>
    </source>
</evidence>
<keyword evidence="14" id="KW-1185">Reference proteome</keyword>
<dbReference type="InterPro" id="IPR058781">
    <property type="entry name" value="HH_AprE-like"/>
</dbReference>
<dbReference type="GO" id="GO:0015031">
    <property type="term" value="P:protein transport"/>
    <property type="evidence" value="ECO:0007669"/>
    <property type="project" value="InterPro"/>
</dbReference>
<keyword evidence="8 9" id="KW-0472">Membrane</keyword>
<dbReference type="Pfam" id="PF26002">
    <property type="entry name" value="Beta-barrel_AprE"/>
    <property type="match status" value="1"/>
</dbReference>
<dbReference type="AlphaFoldDB" id="A0A9X3UIT1"/>
<comment type="caution">
    <text evidence="13">The sequence shown here is derived from an EMBL/GenBank/DDBJ whole genome shotgun (WGS) entry which is preliminary data.</text>
</comment>
<dbReference type="PRINTS" id="PR01490">
    <property type="entry name" value="RTXTOXIND"/>
</dbReference>
<keyword evidence="6 9" id="KW-0812">Transmembrane</keyword>
<dbReference type="InterPro" id="IPR058982">
    <property type="entry name" value="Beta-barrel_AprE"/>
</dbReference>
<evidence type="ECO:0000313" key="13">
    <source>
        <dbReference type="EMBL" id="MDA5397216.1"/>
    </source>
</evidence>
<gene>
    <name evidence="13" type="ORF">OQ273_01415</name>
</gene>
<feature type="coiled-coil region" evidence="10">
    <location>
        <begin position="230"/>
        <end position="281"/>
    </location>
</feature>
<evidence type="ECO:0000259" key="12">
    <source>
        <dbReference type="Pfam" id="PF26002"/>
    </source>
</evidence>
<evidence type="ECO:0000256" key="8">
    <source>
        <dbReference type="ARBA" id="ARBA00023136"/>
    </source>
</evidence>
<dbReference type="PANTHER" id="PTHR30386:SF17">
    <property type="entry name" value="ALKALINE PROTEASE SECRETION PROTEIN APRE"/>
    <property type="match status" value="1"/>
</dbReference>
<keyword evidence="4 9" id="KW-1003">Cell membrane</keyword>
<dbReference type="SUPFAM" id="SSF111369">
    <property type="entry name" value="HlyD-like secretion proteins"/>
    <property type="match status" value="1"/>
</dbReference>
<name>A0A9X3UIT1_9HYPH</name>
<dbReference type="EMBL" id="JAPJZI010000001">
    <property type="protein sequence ID" value="MDA5397216.1"/>
    <property type="molecule type" value="Genomic_DNA"/>
</dbReference>
<evidence type="ECO:0000256" key="10">
    <source>
        <dbReference type="SAM" id="Coils"/>
    </source>
</evidence>
<keyword evidence="7 9" id="KW-1133">Transmembrane helix</keyword>
<dbReference type="Gene3D" id="2.40.50.100">
    <property type="match status" value="1"/>
</dbReference>
<evidence type="ECO:0000313" key="14">
    <source>
        <dbReference type="Proteomes" id="UP001151234"/>
    </source>
</evidence>
<proteinExistence type="inferred from homology"/>
<accession>A0A9X3UIT1</accession>
<keyword evidence="10" id="KW-0175">Coiled coil</keyword>
<evidence type="ECO:0000256" key="1">
    <source>
        <dbReference type="ARBA" id="ARBA00004377"/>
    </source>
</evidence>
<evidence type="ECO:0000256" key="7">
    <source>
        <dbReference type="ARBA" id="ARBA00022989"/>
    </source>
</evidence>
<dbReference type="PANTHER" id="PTHR30386">
    <property type="entry name" value="MEMBRANE FUSION SUBUNIT OF EMRAB-TOLC MULTIDRUG EFFLUX PUMP"/>
    <property type="match status" value="1"/>
</dbReference>
<feature type="domain" description="AprE-like beta-barrel" evidence="12">
    <location>
        <begin position="323"/>
        <end position="411"/>
    </location>
</feature>
<reference evidence="13" key="1">
    <citation type="submission" date="2022-11" db="EMBL/GenBank/DDBJ databases">
        <title>Draft genome sequence of Hoeflea poritis E7-10 and Hoeflea prorocentri PM5-8, separated from scleractinian coral Porites lutea and marine dinoflagellate.</title>
        <authorList>
            <person name="Zhang G."/>
            <person name="Wei Q."/>
            <person name="Cai L."/>
        </authorList>
    </citation>
    <scope>NUCLEOTIDE SEQUENCE</scope>
    <source>
        <strain evidence="13">PM5-8</strain>
    </source>
</reference>
<comment type="subcellular location">
    <subcellularLocation>
        <location evidence="1 9">Cell inner membrane</location>
        <topology evidence="1 9">Single-pass membrane protein</topology>
    </subcellularLocation>
</comment>
<dbReference type="Pfam" id="PF25994">
    <property type="entry name" value="HH_AprE"/>
    <property type="match status" value="1"/>
</dbReference>
<dbReference type="Gene3D" id="1.20.5.340">
    <property type="match status" value="1"/>
</dbReference>
<dbReference type="Gene3D" id="2.40.30.170">
    <property type="match status" value="1"/>
</dbReference>
<evidence type="ECO:0000259" key="11">
    <source>
        <dbReference type="Pfam" id="PF25994"/>
    </source>
</evidence>
<protein>
    <recommendedName>
        <fullName evidence="9">Membrane fusion protein (MFP) family protein</fullName>
    </recommendedName>
</protein>
<dbReference type="NCBIfam" id="TIGR01843">
    <property type="entry name" value="type_I_hlyD"/>
    <property type="match status" value="1"/>
</dbReference>
<keyword evidence="3 9" id="KW-0813">Transport</keyword>
<comment type="similarity">
    <text evidence="2 9">Belongs to the membrane fusion protein (MFP) (TC 8.A.1) family.</text>
</comment>
<evidence type="ECO:0000256" key="2">
    <source>
        <dbReference type="ARBA" id="ARBA00009477"/>
    </source>
</evidence>
<evidence type="ECO:0000256" key="3">
    <source>
        <dbReference type="ARBA" id="ARBA00022448"/>
    </source>
</evidence>